<organism evidence="2 3">
    <name type="scientific">Pleodorina starrii</name>
    <dbReference type="NCBI Taxonomy" id="330485"/>
    <lineage>
        <taxon>Eukaryota</taxon>
        <taxon>Viridiplantae</taxon>
        <taxon>Chlorophyta</taxon>
        <taxon>core chlorophytes</taxon>
        <taxon>Chlorophyceae</taxon>
        <taxon>CS clade</taxon>
        <taxon>Chlamydomonadales</taxon>
        <taxon>Volvocaceae</taxon>
        <taxon>Pleodorina</taxon>
    </lineage>
</organism>
<dbReference type="Proteomes" id="UP001165080">
    <property type="component" value="Unassembled WGS sequence"/>
</dbReference>
<protein>
    <submittedName>
        <fullName evidence="2">Uncharacterized protein</fullName>
    </submittedName>
</protein>
<dbReference type="EMBL" id="BRXU01000023">
    <property type="protein sequence ID" value="GLC58573.1"/>
    <property type="molecule type" value="Genomic_DNA"/>
</dbReference>
<gene>
    <name evidence="2" type="primary">PLESTMB000290</name>
    <name evidence="2" type="ORF">PLESTB_001375900</name>
</gene>
<feature type="region of interest" description="Disordered" evidence="1">
    <location>
        <begin position="1"/>
        <end position="23"/>
    </location>
</feature>
<reference evidence="2 3" key="1">
    <citation type="journal article" date="2023" name="Commun. Biol.">
        <title>Reorganization of the ancestral sex-determining regions during the evolution of trioecy in Pleodorina starrii.</title>
        <authorList>
            <person name="Takahashi K."/>
            <person name="Suzuki S."/>
            <person name="Kawai-Toyooka H."/>
            <person name="Yamamoto K."/>
            <person name="Hamaji T."/>
            <person name="Ootsuki R."/>
            <person name="Yamaguchi H."/>
            <person name="Kawachi M."/>
            <person name="Higashiyama T."/>
            <person name="Nozaki H."/>
        </authorList>
    </citation>
    <scope>NUCLEOTIDE SEQUENCE [LARGE SCALE GENOMIC DNA]</scope>
    <source>
        <strain evidence="2 3">NIES-4479</strain>
    </source>
</reference>
<keyword evidence="3" id="KW-1185">Reference proteome</keyword>
<comment type="caution">
    <text evidence="2">The sequence shown here is derived from an EMBL/GenBank/DDBJ whole genome shotgun (WGS) entry which is preliminary data.</text>
</comment>
<evidence type="ECO:0000313" key="2">
    <source>
        <dbReference type="EMBL" id="GLC58573.1"/>
    </source>
</evidence>
<dbReference type="AlphaFoldDB" id="A0A9W6F6X0"/>
<evidence type="ECO:0000256" key="1">
    <source>
        <dbReference type="SAM" id="MobiDB-lite"/>
    </source>
</evidence>
<dbReference type="OrthoDB" id="10642384at2759"/>
<accession>A0A9W6F6X0</accession>
<proteinExistence type="predicted"/>
<feature type="region of interest" description="Disordered" evidence="1">
    <location>
        <begin position="39"/>
        <end position="69"/>
    </location>
</feature>
<name>A0A9W6F6X0_9CHLO</name>
<sequence>MPKISSSRTDRVPCSGRDGGAGCSAGCTAAAGSSQLRCRGSRTQPLASAAVPTAADPPTGPRPEEHRAAPTAWYDQCPAGGERLGITEIGNVAGCSGEDHGPAPRHHAAEEGLWQQAAAAANGAILLQSLQQRQACRLDGATDDLVMCSGRHACVPDTGGVDPPPARSL</sequence>
<evidence type="ECO:0000313" key="3">
    <source>
        <dbReference type="Proteomes" id="UP001165080"/>
    </source>
</evidence>